<evidence type="ECO:0000313" key="1">
    <source>
        <dbReference type="EMBL" id="GAJ05792.1"/>
    </source>
</evidence>
<protein>
    <submittedName>
        <fullName evidence="1">Uncharacterized protein</fullName>
    </submittedName>
</protein>
<dbReference type="EMBL" id="BARW01026467">
    <property type="protein sequence ID" value="GAJ05792.1"/>
    <property type="molecule type" value="Genomic_DNA"/>
</dbReference>
<comment type="caution">
    <text evidence="1">The sequence shown here is derived from an EMBL/GenBank/DDBJ whole genome shotgun (WGS) entry which is preliminary data.</text>
</comment>
<name>X1UQA1_9ZZZZ</name>
<feature type="non-terminal residue" evidence="1">
    <location>
        <position position="214"/>
    </location>
</feature>
<reference evidence="1" key="1">
    <citation type="journal article" date="2014" name="Front. Microbiol.">
        <title>High frequency of phylogenetically diverse reductive dehalogenase-homologous genes in deep subseafloor sedimentary metagenomes.</title>
        <authorList>
            <person name="Kawai M."/>
            <person name="Futagami T."/>
            <person name="Toyoda A."/>
            <person name="Takaki Y."/>
            <person name="Nishi S."/>
            <person name="Hori S."/>
            <person name="Arai W."/>
            <person name="Tsubouchi T."/>
            <person name="Morono Y."/>
            <person name="Uchiyama I."/>
            <person name="Ito T."/>
            <person name="Fujiyama A."/>
            <person name="Inagaki F."/>
            <person name="Takami H."/>
        </authorList>
    </citation>
    <scope>NUCLEOTIDE SEQUENCE</scope>
    <source>
        <strain evidence="1">Expedition CK06-06</strain>
    </source>
</reference>
<sequence length="214" mass="23802">MTVDITKYPFFTESPKMGFAQFKAVSELTEESMNKFAVILRDRTNRLYHAFVEIPEDGNLAAPAAKLALHMGLFPQEMSAVAKGVLNTLFMAKEGSATPLFADTDSVRSNILDINDIDWEAFDVSQKQADRPGYTYNDTFLPLDTKANIKAAAEMFGEYANRFDGYNRVEFATKIAQHAKAAGIEVPEEVTKYAAGSLNPEFYDLMSVRIKAAE</sequence>
<dbReference type="AlphaFoldDB" id="X1UQA1"/>
<proteinExistence type="predicted"/>
<accession>X1UQA1</accession>
<organism evidence="1">
    <name type="scientific">marine sediment metagenome</name>
    <dbReference type="NCBI Taxonomy" id="412755"/>
    <lineage>
        <taxon>unclassified sequences</taxon>
        <taxon>metagenomes</taxon>
        <taxon>ecological metagenomes</taxon>
    </lineage>
</organism>
<gene>
    <name evidence="1" type="ORF">S12H4_43166</name>
</gene>